<name>A0A0G4G112_9ALVE</name>
<evidence type="ECO:0000313" key="1">
    <source>
        <dbReference type="EMBL" id="CEM21329.1"/>
    </source>
</evidence>
<dbReference type="PhylomeDB" id="A0A0G4G112"/>
<protein>
    <submittedName>
        <fullName evidence="1">Uncharacterized protein</fullName>
    </submittedName>
</protein>
<organism evidence="1">
    <name type="scientific">Chromera velia CCMP2878</name>
    <dbReference type="NCBI Taxonomy" id="1169474"/>
    <lineage>
        <taxon>Eukaryota</taxon>
        <taxon>Sar</taxon>
        <taxon>Alveolata</taxon>
        <taxon>Colpodellida</taxon>
        <taxon>Chromeraceae</taxon>
        <taxon>Chromera</taxon>
    </lineage>
</organism>
<accession>A0A0G4G112</accession>
<gene>
    <name evidence="1" type="ORF">Cvel_19617</name>
</gene>
<sequence length="154" mass="17654">MEKVQSEFLLEREFAVSTRYADALLNSNVAFLFRLISHSVPFSHVDLKEDCALLTETTHQKVRYTELDSQQKRDCDTVREAEFRKLKKYKCYDVVDLKDVETGSEILMSMMVNTLKKKPDGVREFKAQMVARGDQDTCKGVETSTTSCPADSMH</sequence>
<proteinExistence type="predicted"/>
<dbReference type="AlphaFoldDB" id="A0A0G4G112"/>
<dbReference type="EMBL" id="CDMZ01000780">
    <property type="protein sequence ID" value="CEM21329.1"/>
    <property type="molecule type" value="Genomic_DNA"/>
</dbReference>
<reference evidence="1" key="1">
    <citation type="submission" date="2014-11" db="EMBL/GenBank/DDBJ databases">
        <authorList>
            <person name="Otto D Thomas"/>
            <person name="Naeem Raeece"/>
        </authorList>
    </citation>
    <scope>NUCLEOTIDE SEQUENCE</scope>
</reference>
<dbReference type="VEuPathDB" id="CryptoDB:Cvel_19617"/>